<evidence type="ECO:0000256" key="2">
    <source>
        <dbReference type="ARBA" id="ARBA00023054"/>
    </source>
</evidence>
<evidence type="ECO:0000259" key="3">
    <source>
        <dbReference type="Pfam" id="PF25954"/>
    </source>
</evidence>
<reference evidence="4 5" key="1">
    <citation type="journal article" date="2016" name="Int. J. Syst. Evol. Microbiol.">
        <title>Labrenzia salina sp. nov., isolated from the rhizosphere of the halophyte Arthrocnemum macrostachyum.</title>
        <authorList>
            <person name="Camacho M."/>
            <person name="Redondo-Gomez S."/>
            <person name="Rodriguez-Llorente I."/>
            <person name="Rohde M."/>
            <person name="Sproer C."/>
            <person name="Schumann P."/>
            <person name="Klenk H.P."/>
            <person name="Montero-Calasanz M.D.C."/>
        </authorList>
    </citation>
    <scope>NUCLEOTIDE SEQUENCE [LARGE SCALE GENOMIC DNA]</scope>
    <source>
        <strain evidence="4 5">DSM 29163</strain>
    </source>
</reference>
<dbReference type="InterPro" id="IPR050465">
    <property type="entry name" value="UPF0194_transport"/>
</dbReference>
<proteinExistence type="predicted"/>
<keyword evidence="2" id="KW-0175">Coiled coil</keyword>
<dbReference type="Pfam" id="PF25954">
    <property type="entry name" value="Beta-barrel_RND_2"/>
    <property type="match status" value="1"/>
</dbReference>
<dbReference type="PANTHER" id="PTHR32347">
    <property type="entry name" value="EFFLUX SYSTEM COMPONENT YKNX-RELATED"/>
    <property type="match status" value="1"/>
</dbReference>
<dbReference type="InterPro" id="IPR058792">
    <property type="entry name" value="Beta-barrel_RND_2"/>
</dbReference>
<evidence type="ECO:0000313" key="5">
    <source>
        <dbReference type="Proteomes" id="UP001300261"/>
    </source>
</evidence>
<sequence>MDAFRLTLEVDESQIDEVRPGMKGRFLSTSLPGELFPFEVTKLIPVARPKDGRTVFRVEASIEEDADDLSPGMRGVAKINGGEKSLLWIWTRSFRNWARMIIWTWLR</sequence>
<organism evidence="4 5">
    <name type="scientific">Roseibium salinum</name>
    <dbReference type="NCBI Taxonomy" id="1604349"/>
    <lineage>
        <taxon>Bacteria</taxon>
        <taxon>Pseudomonadati</taxon>
        <taxon>Pseudomonadota</taxon>
        <taxon>Alphaproteobacteria</taxon>
        <taxon>Hyphomicrobiales</taxon>
        <taxon>Stappiaceae</taxon>
        <taxon>Roseibium</taxon>
    </lineage>
</organism>
<accession>A0ABT3QVH3</accession>
<keyword evidence="5" id="KW-1185">Reference proteome</keyword>
<evidence type="ECO:0000313" key="4">
    <source>
        <dbReference type="EMBL" id="MCX2720919.1"/>
    </source>
</evidence>
<dbReference type="Gene3D" id="2.40.30.170">
    <property type="match status" value="1"/>
</dbReference>
<feature type="domain" description="CusB-like beta-barrel" evidence="3">
    <location>
        <begin position="6"/>
        <end position="80"/>
    </location>
</feature>
<name>A0ABT3QVH3_9HYPH</name>
<dbReference type="EMBL" id="JAPEVI010000001">
    <property type="protein sequence ID" value="MCX2720919.1"/>
    <property type="molecule type" value="Genomic_DNA"/>
</dbReference>
<comment type="subcellular location">
    <subcellularLocation>
        <location evidence="1">Cell envelope</location>
    </subcellularLocation>
</comment>
<protein>
    <recommendedName>
        <fullName evidence="3">CusB-like beta-barrel domain-containing protein</fullName>
    </recommendedName>
</protein>
<gene>
    <name evidence="4" type="ORF">ON753_00650</name>
</gene>
<evidence type="ECO:0000256" key="1">
    <source>
        <dbReference type="ARBA" id="ARBA00004196"/>
    </source>
</evidence>
<dbReference type="PANTHER" id="PTHR32347:SF23">
    <property type="entry name" value="BLL5650 PROTEIN"/>
    <property type="match status" value="1"/>
</dbReference>
<dbReference type="Proteomes" id="UP001300261">
    <property type="component" value="Unassembled WGS sequence"/>
</dbReference>
<comment type="caution">
    <text evidence="4">The sequence shown here is derived from an EMBL/GenBank/DDBJ whole genome shotgun (WGS) entry which is preliminary data.</text>
</comment>